<evidence type="ECO:0000256" key="1">
    <source>
        <dbReference type="SAM" id="MobiDB-lite"/>
    </source>
</evidence>
<comment type="caution">
    <text evidence="3">The sequence shown here is derived from an EMBL/GenBank/DDBJ whole genome shotgun (WGS) entry which is preliminary data.</text>
</comment>
<name>A0ABV0NHG5_9TELE</name>
<keyword evidence="2" id="KW-0732">Signal</keyword>
<evidence type="ECO:0000313" key="4">
    <source>
        <dbReference type="Proteomes" id="UP001476798"/>
    </source>
</evidence>
<protein>
    <submittedName>
        <fullName evidence="3">Uncharacterized protein</fullName>
    </submittedName>
</protein>
<organism evidence="3 4">
    <name type="scientific">Goodea atripinnis</name>
    <dbReference type="NCBI Taxonomy" id="208336"/>
    <lineage>
        <taxon>Eukaryota</taxon>
        <taxon>Metazoa</taxon>
        <taxon>Chordata</taxon>
        <taxon>Craniata</taxon>
        <taxon>Vertebrata</taxon>
        <taxon>Euteleostomi</taxon>
        <taxon>Actinopterygii</taxon>
        <taxon>Neopterygii</taxon>
        <taxon>Teleostei</taxon>
        <taxon>Neoteleostei</taxon>
        <taxon>Acanthomorphata</taxon>
        <taxon>Ovalentaria</taxon>
        <taxon>Atherinomorphae</taxon>
        <taxon>Cyprinodontiformes</taxon>
        <taxon>Goodeidae</taxon>
        <taxon>Goodea</taxon>
    </lineage>
</organism>
<accession>A0ABV0NHG5</accession>
<gene>
    <name evidence="3" type="ORF">GOODEAATRI_000553</name>
</gene>
<dbReference type="Proteomes" id="UP001476798">
    <property type="component" value="Unassembled WGS sequence"/>
</dbReference>
<reference evidence="3 4" key="1">
    <citation type="submission" date="2021-06" db="EMBL/GenBank/DDBJ databases">
        <authorList>
            <person name="Palmer J.M."/>
        </authorList>
    </citation>
    <scope>NUCLEOTIDE SEQUENCE [LARGE SCALE GENOMIC DNA]</scope>
    <source>
        <strain evidence="3 4">GA_2019</strain>
        <tissue evidence="3">Muscle</tissue>
    </source>
</reference>
<dbReference type="EMBL" id="JAHRIO010039996">
    <property type="protein sequence ID" value="MEQ2170471.1"/>
    <property type="molecule type" value="Genomic_DNA"/>
</dbReference>
<feature type="compositionally biased region" description="Low complexity" evidence="1">
    <location>
        <begin position="62"/>
        <end position="72"/>
    </location>
</feature>
<evidence type="ECO:0000313" key="3">
    <source>
        <dbReference type="EMBL" id="MEQ2170471.1"/>
    </source>
</evidence>
<feature type="chain" id="PRO_5046395888" evidence="2">
    <location>
        <begin position="20"/>
        <end position="167"/>
    </location>
</feature>
<keyword evidence="4" id="KW-1185">Reference proteome</keyword>
<feature type="region of interest" description="Disordered" evidence="1">
    <location>
        <begin position="60"/>
        <end position="82"/>
    </location>
</feature>
<sequence length="167" mass="18102">MRAASPLTIIFLIIASGLRVPPAAQKWPSRGACLRSGRVCFLPVTKPRPSESVKELLGAECNSPNTSSSSQNQRDKLGKVRPAAKVTQHIQKCENNNLKKKLKQNIFPNQSTVTCSLSRKLSLISSPCEGVSSQNPGLFHCASAWTPVTDDSAFSLEEMRRPEASPG</sequence>
<evidence type="ECO:0000256" key="2">
    <source>
        <dbReference type="SAM" id="SignalP"/>
    </source>
</evidence>
<proteinExistence type="predicted"/>
<feature type="signal peptide" evidence="2">
    <location>
        <begin position="1"/>
        <end position="19"/>
    </location>
</feature>